<evidence type="ECO:0000256" key="2">
    <source>
        <dbReference type="SAM" id="Phobius"/>
    </source>
</evidence>
<dbReference type="OrthoDB" id="2330024at2"/>
<feature type="transmembrane region" description="Helical" evidence="2">
    <location>
        <begin position="36"/>
        <end position="55"/>
    </location>
</feature>
<name>A0A0F3RVI9_9LACO</name>
<gene>
    <name evidence="4" type="ORF">VC81_03970</name>
    <name evidence="3" type="ORF">VC81_06140</name>
</gene>
<keyword evidence="2" id="KW-1133">Transmembrane helix</keyword>
<sequence length="253" mass="27159">MSTFFIIIFEIIVRLVFGALFAVGAIYLFKGMKNSHPILGAISGLLTVGAVVSIFTPSSYLPQNRVTFTHHLTSQQAAESRAKSSNRADASSKRAESKSLAKAKASSKKAVAHAKSISTSKRNESIVQSLSGKKVKVGGISYEKVSMTTLTDTPEDYDGSNIQTRGTITFIQRDKSNSNMYFVVMVPKDSNTSSGYADGHGIVAQIDIDTLKDNNLTEGDDLTIDGGALQNEVTVNNKTVKMSVIVDSVTVHS</sequence>
<dbReference type="AlphaFoldDB" id="A0A0F3RVI9"/>
<feature type="compositionally biased region" description="Polar residues" evidence="1">
    <location>
        <begin position="73"/>
        <end position="89"/>
    </location>
</feature>
<dbReference type="RefSeq" id="WP_045806842.1">
    <property type="nucleotide sequence ID" value="NZ_JZCR01000006.1"/>
</dbReference>
<dbReference type="EMBL" id="JZCR01000006">
    <property type="protein sequence ID" value="KJW13619.1"/>
    <property type="molecule type" value="Genomic_DNA"/>
</dbReference>
<evidence type="ECO:0000313" key="5">
    <source>
        <dbReference type="Proteomes" id="UP000033491"/>
    </source>
</evidence>
<reference evidence="4 5" key="1">
    <citation type="submission" date="2015-03" db="EMBL/GenBank/DDBJ databases">
        <authorList>
            <person name="Zheng J."/>
            <person name="Ganezle M."/>
        </authorList>
    </citation>
    <scope>NUCLEOTIDE SEQUENCE [LARGE SCALE GENOMIC DNA]</scope>
    <source>
        <strain evidence="4 5">LP38</strain>
    </source>
</reference>
<comment type="caution">
    <text evidence="4">The sequence shown here is derived from an EMBL/GenBank/DDBJ whole genome shotgun (WGS) entry which is preliminary data.</text>
</comment>
<feature type="region of interest" description="Disordered" evidence="1">
    <location>
        <begin position="73"/>
        <end position="117"/>
    </location>
</feature>
<keyword evidence="2" id="KW-0812">Transmembrane</keyword>
<feature type="compositionally biased region" description="Basic and acidic residues" evidence="1">
    <location>
        <begin position="90"/>
        <end position="99"/>
    </location>
</feature>
<dbReference type="Proteomes" id="UP000033491">
    <property type="component" value="Unassembled WGS sequence"/>
</dbReference>
<organism evidence="4 5">
    <name type="scientific">Levilactobacillus spicheri</name>
    <dbReference type="NCBI Taxonomy" id="216463"/>
    <lineage>
        <taxon>Bacteria</taxon>
        <taxon>Bacillati</taxon>
        <taxon>Bacillota</taxon>
        <taxon>Bacilli</taxon>
        <taxon>Lactobacillales</taxon>
        <taxon>Lactobacillaceae</taxon>
        <taxon>Levilactobacillus</taxon>
    </lineage>
</organism>
<dbReference type="EMBL" id="JZCR01000014">
    <property type="protein sequence ID" value="KJW12834.1"/>
    <property type="molecule type" value="Genomic_DNA"/>
</dbReference>
<dbReference type="STRING" id="216463.VC81_03970"/>
<keyword evidence="2" id="KW-0472">Membrane</keyword>
<evidence type="ECO:0000313" key="4">
    <source>
        <dbReference type="EMBL" id="KJW13619.1"/>
    </source>
</evidence>
<evidence type="ECO:0000313" key="3">
    <source>
        <dbReference type="EMBL" id="KJW12834.1"/>
    </source>
</evidence>
<dbReference type="PATRIC" id="fig|216463.3.peg.2627"/>
<feature type="transmembrane region" description="Helical" evidence="2">
    <location>
        <begin position="6"/>
        <end position="29"/>
    </location>
</feature>
<accession>A0A0F3RVI9</accession>
<proteinExistence type="predicted"/>
<protein>
    <submittedName>
        <fullName evidence="4">Uncharacterized protein</fullName>
    </submittedName>
</protein>
<evidence type="ECO:0000256" key="1">
    <source>
        <dbReference type="SAM" id="MobiDB-lite"/>
    </source>
</evidence>